<evidence type="ECO:0000313" key="2">
    <source>
        <dbReference type="EMBL" id="KAK0488984.1"/>
    </source>
</evidence>
<accession>A0AA39UMD5</accession>
<reference evidence="2" key="1">
    <citation type="submission" date="2023-06" db="EMBL/GenBank/DDBJ databases">
        <authorList>
            <consortium name="Lawrence Berkeley National Laboratory"/>
            <person name="Ahrendt S."/>
            <person name="Sahu N."/>
            <person name="Indic B."/>
            <person name="Wong-Bajracharya J."/>
            <person name="Merenyi Z."/>
            <person name="Ke H.-M."/>
            <person name="Monk M."/>
            <person name="Kocsube S."/>
            <person name="Drula E."/>
            <person name="Lipzen A."/>
            <person name="Balint B."/>
            <person name="Henrissat B."/>
            <person name="Andreopoulos B."/>
            <person name="Martin F.M."/>
            <person name="Harder C.B."/>
            <person name="Rigling D."/>
            <person name="Ford K.L."/>
            <person name="Foster G.D."/>
            <person name="Pangilinan J."/>
            <person name="Papanicolaou A."/>
            <person name="Barry K."/>
            <person name="LaButti K."/>
            <person name="Viragh M."/>
            <person name="Koriabine M."/>
            <person name="Yan M."/>
            <person name="Riley R."/>
            <person name="Champramary S."/>
            <person name="Plett K.L."/>
            <person name="Tsai I.J."/>
            <person name="Slot J."/>
            <person name="Sipos G."/>
            <person name="Plett J."/>
            <person name="Nagy L.G."/>
            <person name="Grigoriev I.V."/>
        </authorList>
    </citation>
    <scope>NUCLEOTIDE SEQUENCE</scope>
    <source>
        <strain evidence="2">ICMP 16352</strain>
    </source>
</reference>
<feature type="compositionally biased region" description="Polar residues" evidence="1">
    <location>
        <begin position="175"/>
        <end position="186"/>
    </location>
</feature>
<proteinExistence type="predicted"/>
<dbReference type="AlphaFoldDB" id="A0AA39UMD5"/>
<evidence type="ECO:0000313" key="3">
    <source>
        <dbReference type="Proteomes" id="UP001175227"/>
    </source>
</evidence>
<feature type="compositionally biased region" description="Polar residues" evidence="1">
    <location>
        <begin position="129"/>
        <end position="142"/>
    </location>
</feature>
<evidence type="ECO:0000256" key="1">
    <source>
        <dbReference type="SAM" id="MobiDB-lite"/>
    </source>
</evidence>
<feature type="region of interest" description="Disordered" evidence="1">
    <location>
        <begin position="120"/>
        <end position="150"/>
    </location>
</feature>
<feature type="region of interest" description="Disordered" evidence="1">
    <location>
        <begin position="175"/>
        <end position="194"/>
    </location>
</feature>
<keyword evidence="3" id="KW-1185">Reference proteome</keyword>
<protein>
    <submittedName>
        <fullName evidence="2">Uncharacterized protein</fullName>
    </submittedName>
</protein>
<name>A0AA39UMD5_9AGAR</name>
<dbReference type="Proteomes" id="UP001175227">
    <property type="component" value="Unassembled WGS sequence"/>
</dbReference>
<gene>
    <name evidence="2" type="ORF">IW261DRAFT_386043</name>
</gene>
<comment type="caution">
    <text evidence="2">The sequence shown here is derived from an EMBL/GenBank/DDBJ whole genome shotgun (WGS) entry which is preliminary data.</text>
</comment>
<dbReference type="EMBL" id="JAUEPR010000002">
    <property type="protein sequence ID" value="KAK0488984.1"/>
    <property type="molecule type" value="Genomic_DNA"/>
</dbReference>
<feature type="region of interest" description="Disordered" evidence="1">
    <location>
        <begin position="216"/>
        <end position="235"/>
    </location>
</feature>
<sequence length="328" mass="36928">MSNRPGRVLDIVVCIVYKPDKATKLLDIHLKDLATELRKDLDRIKMPHPPEANIQPPSLEGVVFSWTTRKYSPLYNVICSVEKCQDDDTMDCKKAKVLCSIDKILVSEGPPTHFEKLARPAATKHVSDSRFSPSQWDSAQKGKSTDQQRESLAIDFDQRAKEYEDACAIAVNQESMFPSKQPSQEPSARKPFAPISSVPVSKASTDQLSAFFPDAVRAEPPSKDPTPPPDSEQASSLIREYWDTRRKMTAFIAQAEMFEERLERIGVIQPLKNRPTADLPKLLAKAQLDLLRERTQRIHTASVLKDVERECRSPVVVPELLKAVIRSI</sequence>
<organism evidence="2 3">
    <name type="scientific">Armillaria novae-zelandiae</name>
    <dbReference type="NCBI Taxonomy" id="153914"/>
    <lineage>
        <taxon>Eukaryota</taxon>
        <taxon>Fungi</taxon>
        <taxon>Dikarya</taxon>
        <taxon>Basidiomycota</taxon>
        <taxon>Agaricomycotina</taxon>
        <taxon>Agaricomycetes</taxon>
        <taxon>Agaricomycetidae</taxon>
        <taxon>Agaricales</taxon>
        <taxon>Marasmiineae</taxon>
        <taxon>Physalacriaceae</taxon>
        <taxon>Armillaria</taxon>
    </lineage>
</organism>